<dbReference type="STRING" id="1686286.GCA_900092335_01165"/>
<dbReference type="InterPro" id="IPR010061">
    <property type="entry name" value="MeMal-semiAld_DH"/>
</dbReference>
<evidence type="ECO:0000256" key="2">
    <source>
        <dbReference type="ARBA" id="ARBA00023002"/>
    </source>
</evidence>
<comment type="caution">
    <text evidence="5">The sequence shown here is derived from an EMBL/GenBank/DDBJ whole genome shotgun (WGS) entry which is preliminary data.</text>
</comment>
<name>A0A540R5C2_9CORY</name>
<dbReference type="InterPro" id="IPR016160">
    <property type="entry name" value="Ald_DH_CS_CYS"/>
</dbReference>
<dbReference type="FunFam" id="3.40.605.10:FF:000003">
    <property type="entry name" value="Methylmalonate-semialdehyde dehydrogenase [acylating]"/>
    <property type="match status" value="1"/>
</dbReference>
<keyword evidence="3" id="KW-0520">NAD</keyword>
<dbReference type="GO" id="GO:0006574">
    <property type="term" value="P:L-valine catabolic process"/>
    <property type="evidence" value="ECO:0007669"/>
    <property type="project" value="TreeGrafter"/>
</dbReference>
<dbReference type="InterPro" id="IPR016162">
    <property type="entry name" value="Ald_DH_N"/>
</dbReference>
<keyword evidence="2" id="KW-0560">Oxidoreductase</keyword>
<dbReference type="Gene3D" id="3.40.309.10">
    <property type="entry name" value="Aldehyde Dehydrogenase, Chain A, domain 2"/>
    <property type="match status" value="1"/>
</dbReference>
<dbReference type="PROSITE" id="PS00070">
    <property type="entry name" value="ALDEHYDE_DEHYDR_CYS"/>
    <property type="match status" value="1"/>
</dbReference>
<evidence type="ECO:0000313" key="5">
    <source>
        <dbReference type="EMBL" id="TQE42939.1"/>
    </source>
</evidence>
<dbReference type="GO" id="GO:0004491">
    <property type="term" value="F:methylmalonate-semialdehyde dehydrogenase (acylating, NAD) activity"/>
    <property type="evidence" value="ECO:0007669"/>
    <property type="project" value="UniProtKB-EC"/>
</dbReference>
<gene>
    <name evidence="5" type="ORF">EJK80_09900</name>
</gene>
<feature type="domain" description="Aldehyde dehydrogenase" evidence="4">
    <location>
        <begin position="16"/>
        <end position="485"/>
    </location>
</feature>
<dbReference type="PANTHER" id="PTHR43866:SF4">
    <property type="entry name" value="MALONATE-SEMIALDEHYDE DEHYDROGENASE"/>
    <property type="match status" value="1"/>
</dbReference>
<dbReference type="FunFam" id="3.40.309.10:FF:000002">
    <property type="entry name" value="Methylmalonate-semialdehyde dehydrogenase (Acylating)"/>
    <property type="match status" value="1"/>
</dbReference>
<evidence type="ECO:0000256" key="1">
    <source>
        <dbReference type="ARBA" id="ARBA00013048"/>
    </source>
</evidence>
<protein>
    <recommendedName>
        <fullName evidence="1">methylmalonate-semialdehyde dehydrogenase (CoA acylating)</fullName>
        <ecNumber evidence="1">1.2.1.27</ecNumber>
    </recommendedName>
</protein>
<evidence type="ECO:0000259" key="4">
    <source>
        <dbReference type="Pfam" id="PF00171"/>
    </source>
</evidence>
<dbReference type="Proteomes" id="UP000318080">
    <property type="component" value="Unassembled WGS sequence"/>
</dbReference>
<dbReference type="InterPro" id="IPR016161">
    <property type="entry name" value="Ald_DH/histidinol_DH"/>
</dbReference>
<dbReference type="InterPro" id="IPR015590">
    <property type="entry name" value="Aldehyde_DH_dom"/>
</dbReference>
<evidence type="ECO:0000313" key="6">
    <source>
        <dbReference type="Proteomes" id="UP000318080"/>
    </source>
</evidence>
<dbReference type="CDD" id="cd07085">
    <property type="entry name" value="ALDH_F6_MMSDH"/>
    <property type="match status" value="1"/>
</dbReference>
<dbReference type="NCBIfam" id="TIGR01722">
    <property type="entry name" value="MMSDH"/>
    <property type="match status" value="1"/>
</dbReference>
<dbReference type="EMBL" id="VHIR01000015">
    <property type="protein sequence ID" value="TQE42939.1"/>
    <property type="molecule type" value="Genomic_DNA"/>
</dbReference>
<dbReference type="PANTHER" id="PTHR43866">
    <property type="entry name" value="MALONATE-SEMIALDEHYDE DEHYDROGENASE"/>
    <property type="match status" value="1"/>
</dbReference>
<dbReference type="EC" id="1.2.1.27" evidence="1"/>
<dbReference type="SUPFAM" id="SSF53720">
    <property type="entry name" value="ALDH-like"/>
    <property type="match status" value="1"/>
</dbReference>
<reference evidence="5 6" key="1">
    <citation type="submission" date="2019-06" db="EMBL/GenBank/DDBJ databases">
        <title>Draft genome of C. phoceense Strain 272.</title>
        <authorList>
            <person name="Pacheco L.G.C."/>
            <person name="Barberis C.M."/>
            <person name="Almuzara M.N."/>
            <person name="Traglia G.M."/>
            <person name="Santos C.S."/>
            <person name="Rocha D.J.P.G."/>
            <person name="Aguiar E.R.G.R."/>
            <person name="Vay C.A."/>
        </authorList>
    </citation>
    <scope>NUCLEOTIDE SEQUENCE [LARGE SCALE GENOMIC DNA]</scope>
    <source>
        <strain evidence="5 6">272</strain>
    </source>
</reference>
<dbReference type="RefSeq" id="WP_066512155.1">
    <property type="nucleotide sequence ID" value="NZ_JADPQA010000002.1"/>
</dbReference>
<keyword evidence="6" id="KW-1185">Reference proteome</keyword>
<dbReference type="Pfam" id="PF00171">
    <property type="entry name" value="Aldedh"/>
    <property type="match status" value="1"/>
</dbReference>
<dbReference type="GeneID" id="79852421"/>
<dbReference type="AlphaFoldDB" id="A0A540R5C2"/>
<organism evidence="5 6">
    <name type="scientific">Corynebacterium phoceense</name>
    <dbReference type="NCBI Taxonomy" id="1686286"/>
    <lineage>
        <taxon>Bacteria</taxon>
        <taxon>Bacillati</taxon>
        <taxon>Actinomycetota</taxon>
        <taxon>Actinomycetes</taxon>
        <taxon>Mycobacteriales</taxon>
        <taxon>Corynebacteriaceae</taxon>
        <taxon>Corynebacterium</taxon>
    </lineage>
</organism>
<dbReference type="Gene3D" id="3.40.605.10">
    <property type="entry name" value="Aldehyde Dehydrogenase, Chain A, domain 1"/>
    <property type="match status" value="1"/>
</dbReference>
<sequence length="504" mass="53870">MYTIHHYVNGEAWEGTTGNTQPVLNPSTGQEQAAVALANTADVDHVVAEAEKAQPTWAAMNPQKRVRVIMEWIRLIHANMDELARTLSLQHGKTFEDAKGDVLRGVDVLEFALGAPHQLKGEYSTEVGTGIDTYSLRQPLGVVAGITPFNFPAMIPLWKAGPALASGNAFVLKPSERDPEVPVRLAELFIEAGGPAGVFNVVHGGKEAVDALLDNPTIKAVGFVGSTPIANYIYERCAANGKRAQCFGGAKNHAIVLPDADIEATADALAGAAFGAAGERCMALSVVVPVGKETADKLREALIRKIPDLKVGHCLDPEADYGPLVTADARDRVNRLIGEGVEAGADLVVDGRDIDMSGKEFEGESLAGGFYCGPSFFDNVTADMSIYTEEIFGPVLSMVRAETLEEAISYPNDHMYGNGVAIFTQNGGAARDFVKNINVGMVGVNVPIPVPIAYHTFGGWKASGFGDLNQHGPDAFRFYTKTKTVTSRWPDDQNAGPQFTMPVM</sequence>
<dbReference type="GO" id="GO:0006210">
    <property type="term" value="P:thymine catabolic process"/>
    <property type="evidence" value="ECO:0007669"/>
    <property type="project" value="TreeGrafter"/>
</dbReference>
<evidence type="ECO:0000256" key="3">
    <source>
        <dbReference type="ARBA" id="ARBA00023027"/>
    </source>
</evidence>
<accession>A0A540R5C2</accession>
<proteinExistence type="predicted"/>
<dbReference type="InterPro" id="IPR016163">
    <property type="entry name" value="Ald_DH_C"/>
</dbReference>